<reference evidence="3 4" key="1">
    <citation type="submission" date="2020-07" db="EMBL/GenBank/DDBJ databases">
        <title>Sequencing the genomes of 1000 actinobacteria strains.</title>
        <authorList>
            <person name="Klenk H.-P."/>
        </authorList>
    </citation>
    <scope>NUCLEOTIDE SEQUENCE [LARGE SCALE GENOMIC DNA]</scope>
    <source>
        <strain evidence="3 4">DSM 100723</strain>
    </source>
</reference>
<evidence type="ECO:0000313" key="4">
    <source>
        <dbReference type="Proteomes" id="UP000523079"/>
    </source>
</evidence>
<dbReference type="SUPFAM" id="SSF56524">
    <property type="entry name" value="Oxidoreductase molybdopterin-binding domain"/>
    <property type="match status" value="1"/>
</dbReference>
<evidence type="ECO:0000313" key="3">
    <source>
        <dbReference type="EMBL" id="MBA8793952.1"/>
    </source>
</evidence>
<feature type="transmembrane region" description="Helical" evidence="1">
    <location>
        <begin position="71"/>
        <end position="91"/>
    </location>
</feature>
<feature type="domain" description="Oxidoreductase molybdopterin-binding" evidence="2">
    <location>
        <begin position="272"/>
        <end position="401"/>
    </location>
</feature>
<dbReference type="PANTHER" id="PTHR43032">
    <property type="entry name" value="PROTEIN-METHIONINE-SULFOXIDE REDUCTASE"/>
    <property type="match status" value="1"/>
</dbReference>
<dbReference type="InterPro" id="IPR000572">
    <property type="entry name" value="OxRdtase_Mopterin-bd_dom"/>
</dbReference>
<keyword evidence="1" id="KW-1133">Transmembrane helix</keyword>
<dbReference type="Proteomes" id="UP000523079">
    <property type="component" value="Unassembled WGS sequence"/>
</dbReference>
<dbReference type="GO" id="GO:0016020">
    <property type="term" value="C:membrane"/>
    <property type="evidence" value="ECO:0007669"/>
    <property type="project" value="InterPro"/>
</dbReference>
<organism evidence="3 4">
    <name type="scientific">Microlunatus kandeliicorticis</name>
    <dbReference type="NCBI Taxonomy" id="1759536"/>
    <lineage>
        <taxon>Bacteria</taxon>
        <taxon>Bacillati</taxon>
        <taxon>Actinomycetota</taxon>
        <taxon>Actinomycetes</taxon>
        <taxon>Propionibacteriales</taxon>
        <taxon>Propionibacteriaceae</taxon>
        <taxon>Microlunatus</taxon>
    </lineage>
</organism>
<dbReference type="GO" id="GO:0022904">
    <property type="term" value="P:respiratory electron transport chain"/>
    <property type="evidence" value="ECO:0007669"/>
    <property type="project" value="InterPro"/>
</dbReference>
<proteinExistence type="predicted"/>
<dbReference type="Gene3D" id="3.90.420.10">
    <property type="entry name" value="Oxidoreductase, molybdopterin-binding domain"/>
    <property type="match status" value="1"/>
</dbReference>
<dbReference type="EMBL" id="JACGWT010000002">
    <property type="protein sequence ID" value="MBA8793952.1"/>
    <property type="molecule type" value="Genomic_DNA"/>
</dbReference>
<sequence>MRLPSAATRPRRWPHFDSPVRSTALTARLGAALGIAIVVLFVTGLLSHYQYQPWRWLPEPASPVWGYRVTQGVHVLTGTACIPLTMIKLWSVYPNLFRWPPARTVRKALERLSIFVLVAATLVQLATGFMNVLNWYAFPWFFTKMHYRLAWVVIGAVLLHVAVKLPDIAYGLRARLRTADVLTEVPWEDNPDAHSNAGEVEPPTPEAIGRRGVLAAASVGIGVVVLTAAGQTVTALEPIGLLATRRYPDGPQRVPVNRTAEQADVRALATDPDWTLRVDGPRPFTVPLDALEDAGQLRISEARLPIACVEGWSVGALWRGPTLLDLVLRAGGAASSTVRLHSLEKVGYNVSEIFGPQLSAALLATHLNGARLDLDHGYPLRLISPNRAGVLNTKWLSRIEVL</sequence>
<comment type="caution">
    <text evidence="3">The sequence shown here is derived from an EMBL/GenBank/DDBJ whole genome shotgun (WGS) entry which is preliminary data.</text>
</comment>
<keyword evidence="1" id="KW-0472">Membrane</keyword>
<dbReference type="InterPro" id="IPR036374">
    <property type="entry name" value="OxRdtase_Mopterin-bd_sf"/>
</dbReference>
<keyword evidence="4" id="KW-1185">Reference proteome</keyword>
<dbReference type="PANTHER" id="PTHR43032:SF2">
    <property type="entry name" value="BLL0505 PROTEIN"/>
    <property type="match status" value="1"/>
</dbReference>
<feature type="transmembrane region" description="Helical" evidence="1">
    <location>
        <begin position="29"/>
        <end position="51"/>
    </location>
</feature>
<dbReference type="AlphaFoldDB" id="A0A7W3IRK7"/>
<keyword evidence="1" id="KW-0812">Transmembrane</keyword>
<evidence type="ECO:0000259" key="2">
    <source>
        <dbReference type="Pfam" id="PF00174"/>
    </source>
</evidence>
<feature type="transmembrane region" description="Helical" evidence="1">
    <location>
        <begin position="112"/>
        <end position="133"/>
    </location>
</feature>
<dbReference type="InterPro" id="IPR016174">
    <property type="entry name" value="Di-haem_cyt_TM"/>
</dbReference>
<feature type="transmembrane region" description="Helical" evidence="1">
    <location>
        <begin position="145"/>
        <end position="163"/>
    </location>
</feature>
<gene>
    <name evidence="3" type="ORF">FHX74_001557</name>
</gene>
<accession>A0A7W3IRK7</accession>
<name>A0A7W3IRK7_9ACTN</name>
<dbReference type="Pfam" id="PF00174">
    <property type="entry name" value="Oxidored_molyb"/>
    <property type="match status" value="1"/>
</dbReference>
<evidence type="ECO:0000256" key="1">
    <source>
        <dbReference type="SAM" id="Phobius"/>
    </source>
</evidence>
<protein>
    <recommendedName>
        <fullName evidence="2">Oxidoreductase molybdopterin-binding domain-containing protein</fullName>
    </recommendedName>
</protein>
<dbReference type="RefSeq" id="WP_182559490.1">
    <property type="nucleotide sequence ID" value="NZ_JACGWT010000002.1"/>
</dbReference>
<dbReference type="SUPFAM" id="SSF81342">
    <property type="entry name" value="Transmembrane di-heme cytochromes"/>
    <property type="match status" value="1"/>
</dbReference>